<dbReference type="InParanoid" id="A0A1Y1YXL5"/>
<keyword evidence="2" id="KW-1185">Reference proteome</keyword>
<organism evidence="1 2">
    <name type="scientific">Basidiobolus meristosporus CBS 931.73</name>
    <dbReference type="NCBI Taxonomy" id="1314790"/>
    <lineage>
        <taxon>Eukaryota</taxon>
        <taxon>Fungi</taxon>
        <taxon>Fungi incertae sedis</taxon>
        <taxon>Zoopagomycota</taxon>
        <taxon>Entomophthoromycotina</taxon>
        <taxon>Basidiobolomycetes</taxon>
        <taxon>Basidiobolales</taxon>
        <taxon>Basidiobolaceae</taxon>
        <taxon>Basidiobolus</taxon>
    </lineage>
</organism>
<dbReference type="EMBL" id="MCFE01000053">
    <property type="protein sequence ID" value="ORY02773.1"/>
    <property type="molecule type" value="Genomic_DNA"/>
</dbReference>
<protein>
    <submittedName>
        <fullName evidence="1">Uncharacterized protein</fullName>
    </submittedName>
</protein>
<gene>
    <name evidence="1" type="ORF">K493DRAFT_311947</name>
</gene>
<evidence type="ECO:0000313" key="2">
    <source>
        <dbReference type="Proteomes" id="UP000193498"/>
    </source>
</evidence>
<evidence type="ECO:0000313" key="1">
    <source>
        <dbReference type="EMBL" id="ORY02773.1"/>
    </source>
</evidence>
<name>A0A1Y1YXL5_9FUNG</name>
<dbReference type="Proteomes" id="UP000193498">
    <property type="component" value="Unassembled WGS sequence"/>
</dbReference>
<comment type="caution">
    <text evidence="1">The sequence shown here is derived from an EMBL/GenBank/DDBJ whole genome shotgun (WGS) entry which is preliminary data.</text>
</comment>
<sequence length="62" mass="6966">MASPHSMFSSLTHNKALLSSALPVNSWCFHLNNPVSCPYVCFELRLMENQPALPPTRTRGQH</sequence>
<dbReference type="AlphaFoldDB" id="A0A1Y1YXL5"/>
<proteinExistence type="predicted"/>
<reference evidence="1 2" key="1">
    <citation type="submission" date="2016-07" db="EMBL/GenBank/DDBJ databases">
        <title>Pervasive Adenine N6-methylation of Active Genes in Fungi.</title>
        <authorList>
            <consortium name="DOE Joint Genome Institute"/>
            <person name="Mondo S.J."/>
            <person name="Dannebaum R.O."/>
            <person name="Kuo R.C."/>
            <person name="Labutti K."/>
            <person name="Haridas S."/>
            <person name="Kuo A."/>
            <person name="Salamov A."/>
            <person name="Ahrendt S.R."/>
            <person name="Lipzen A."/>
            <person name="Sullivan W."/>
            <person name="Andreopoulos W.B."/>
            <person name="Clum A."/>
            <person name="Lindquist E."/>
            <person name="Daum C."/>
            <person name="Ramamoorthy G.K."/>
            <person name="Gryganskyi A."/>
            <person name="Culley D."/>
            <person name="Magnuson J.K."/>
            <person name="James T.Y."/>
            <person name="O'Malley M.A."/>
            <person name="Stajich J.E."/>
            <person name="Spatafora J.W."/>
            <person name="Visel A."/>
            <person name="Grigoriev I.V."/>
        </authorList>
    </citation>
    <scope>NUCLEOTIDE SEQUENCE [LARGE SCALE GENOMIC DNA]</scope>
    <source>
        <strain evidence="1 2">CBS 931.73</strain>
    </source>
</reference>
<accession>A0A1Y1YXL5</accession>